<sequence length="52" mass="5698">MTATNLLGYCEPNGHQNMLRADESFKAGDKKALDRSTSHEDLQAYTVDVPSA</sequence>
<reference evidence="4 5" key="1">
    <citation type="submission" date="2019-05" db="EMBL/GenBank/DDBJ databases">
        <title>Emergence of the Ug99 lineage of the wheat stem rust pathogen through somatic hybridization.</title>
        <authorList>
            <person name="Li F."/>
            <person name="Upadhyaya N.M."/>
            <person name="Sperschneider J."/>
            <person name="Matny O."/>
            <person name="Nguyen-Phuc H."/>
            <person name="Mago R."/>
            <person name="Raley C."/>
            <person name="Miller M.E."/>
            <person name="Silverstein K.A.T."/>
            <person name="Henningsen E."/>
            <person name="Hirsch C.D."/>
            <person name="Visser B."/>
            <person name="Pretorius Z.A."/>
            <person name="Steffenson B.J."/>
            <person name="Schwessinger B."/>
            <person name="Dodds P.N."/>
            <person name="Figueroa M."/>
        </authorList>
    </citation>
    <scope>NUCLEOTIDE SEQUENCE [LARGE SCALE GENOMIC DNA]</scope>
    <source>
        <strain evidence="3">21-0</strain>
        <strain evidence="2 5">Ug99</strain>
    </source>
</reference>
<dbReference type="Proteomes" id="UP000325313">
    <property type="component" value="Unassembled WGS sequence"/>
</dbReference>
<evidence type="ECO:0000313" key="3">
    <source>
        <dbReference type="EMBL" id="KAA1090584.1"/>
    </source>
</evidence>
<dbReference type="OrthoDB" id="10270891at2759"/>
<feature type="compositionally biased region" description="Basic and acidic residues" evidence="1">
    <location>
        <begin position="29"/>
        <end position="42"/>
    </location>
</feature>
<proteinExistence type="predicted"/>
<evidence type="ECO:0000313" key="2">
    <source>
        <dbReference type="EMBL" id="KAA1074200.1"/>
    </source>
</evidence>
<evidence type="ECO:0000313" key="4">
    <source>
        <dbReference type="Proteomes" id="UP000324748"/>
    </source>
</evidence>
<dbReference type="EMBL" id="VDEP01000473">
    <property type="protein sequence ID" value="KAA1074200.1"/>
    <property type="molecule type" value="Genomic_DNA"/>
</dbReference>
<dbReference type="Proteomes" id="UP000324748">
    <property type="component" value="Unassembled WGS sequence"/>
</dbReference>
<name>A0A5B0ME04_PUCGR</name>
<dbReference type="AlphaFoldDB" id="A0A5B0ME04"/>
<keyword evidence="4" id="KW-1185">Reference proteome</keyword>
<evidence type="ECO:0000256" key="1">
    <source>
        <dbReference type="SAM" id="MobiDB-lite"/>
    </source>
</evidence>
<comment type="caution">
    <text evidence="2">The sequence shown here is derived from an EMBL/GenBank/DDBJ whole genome shotgun (WGS) entry which is preliminary data.</text>
</comment>
<protein>
    <submittedName>
        <fullName evidence="2">Uncharacterized protein</fullName>
    </submittedName>
</protein>
<accession>A0A5B0ME04</accession>
<evidence type="ECO:0000313" key="5">
    <source>
        <dbReference type="Proteomes" id="UP000325313"/>
    </source>
</evidence>
<organism evidence="2 5">
    <name type="scientific">Puccinia graminis f. sp. tritici</name>
    <dbReference type="NCBI Taxonomy" id="56615"/>
    <lineage>
        <taxon>Eukaryota</taxon>
        <taxon>Fungi</taxon>
        <taxon>Dikarya</taxon>
        <taxon>Basidiomycota</taxon>
        <taxon>Pucciniomycotina</taxon>
        <taxon>Pucciniomycetes</taxon>
        <taxon>Pucciniales</taxon>
        <taxon>Pucciniaceae</taxon>
        <taxon>Puccinia</taxon>
    </lineage>
</organism>
<gene>
    <name evidence="3" type="ORF">PGT21_005932</name>
    <name evidence="2" type="ORF">PGTUg99_029878</name>
</gene>
<feature type="region of interest" description="Disordered" evidence="1">
    <location>
        <begin position="29"/>
        <end position="52"/>
    </location>
</feature>
<dbReference type="EMBL" id="VSWC01000092">
    <property type="protein sequence ID" value="KAA1090584.1"/>
    <property type="molecule type" value="Genomic_DNA"/>
</dbReference>